<gene>
    <name evidence="9" type="ORF">D0962_20690</name>
</gene>
<evidence type="ECO:0000313" key="9">
    <source>
        <dbReference type="EMBL" id="NEZ65162.1"/>
    </source>
</evidence>
<keyword evidence="4" id="KW-0479">Metal-binding</keyword>
<accession>A0A6M0SBX5</accession>
<organism evidence="9 10">
    <name type="scientific">Adonisia turfae CCMR0082</name>
    <dbReference type="NCBI Taxonomy" id="2304604"/>
    <lineage>
        <taxon>Bacteria</taxon>
        <taxon>Bacillati</taxon>
        <taxon>Cyanobacteriota</taxon>
        <taxon>Adonisia</taxon>
        <taxon>Adonisia turfae</taxon>
    </lineage>
</organism>
<dbReference type="PANTHER" id="PTHR33571:SF12">
    <property type="entry name" value="BSL3053 PROTEIN"/>
    <property type="match status" value="1"/>
</dbReference>
<dbReference type="GO" id="GO:0005524">
    <property type="term" value="F:ATP binding"/>
    <property type="evidence" value="ECO:0007669"/>
    <property type="project" value="UniProtKB-KW"/>
</dbReference>
<evidence type="ECO:0000256" key="6">
    <source>
        <dbReference type="ARBA" id="ARBA00022840"/>
    </source>
</evidence>
<dbReference type="InterPro" id="IPR052038">
    <property type="entry name" value="Type-VII_TA_antitoxin"/>
</dbReference>
<evidence type="ECO:0000256" key="5">
    <source>
        <dbReference type="ARBA" id="ARBA00022741"/>
    </source>
</evidence>
<keyword evidence="7" id="KW-0460">Magnesium</keyword>
<dbReference type="InterPro" id="IPR043519">
    <property type="entry name" value="NT_sf"/>
</dbReference>
<dbReference type="RefSeq" id="WP_163666048.1">
    <property type="nucleotide sequence ID" value="NZ_QZCE01000002.1"/>
</dbReference>
<dbReference type="Gene3D" id="3.30.460.10">
    <property type="entry name" value="Beta Polymerase, domain 2"/>
    <property type="match status" value="1"/>
</dbReference>
<dbReference type="Proteomes" id="UP000473574">
    <property type="component" value="Unassembled WGS sequence"/>
</dbReference>
<keyword evidence="2" id="KW-0808">Transferase</keyword>
<dbReference type="AlphaFoldDB" id="A0A6M0SBX5"/>
<evidence type="ECO:0000259" key="8">
    <source>
        <dbReference type="Pfam" id="PF18765"/>
    </source>
</evidence>
<protein>
    <recommendedName>
        <fullName evidence="8">Polymerase beta nucleotidyltransferase domain-containing protein</fullName>
    </recommendedName>
</protein>
<evidence type="ECO:0000313" key="10">
    <source>
        <dbReference type="Proteomes" id="UP000473574"/>
    </source>
</evidence>
<keyword evidence="6" id="KW-0067">ATP-binding</keyword>
<evidence type="ECO:0000256" key="3">
    <source>
        <dbReference type="ARBA" id="ARBA00022695"/>
    </source>
</evidence>
<dbReference type="GO" id="GO:0046872">
    <property type="term" value="F:metal ion binding"/>
    <property type="evidence" value="ECO:0007669"/>
    <property type="project" value="UniProtKB-KW"/>
</dbReference>
<dbReference type="EMBL" id="QZCE01000002">
    <property type="protein sequence ID" value="NEZ65162.1"/>
    <property type="molecule type" value="Genomic_DNA"/>
</dbReference>
<feature type="domain" description="Polymerase beta nucleotidyltransferase" evidence="8">
    <location>
        <begin position="18"/>
        <end position="100"/>
    </location>
</feature>
<dbReference type="CDD" id="cd05403">
    <property type="entry name" value="NT_KNTase_like"/>
    <property type="match status" value="1"/>
</dbReference>
<dbReference type="Pfam" id="PF18765">
    <property type="entry name" value="Polbeta"/>
    <property type="match status" value="1"/>
</dbReference>
<keyword evidence="5" id="KW-0547">Nucleotide-binding</keyword>
<dbReference type="GO" id="GO:0016779">
    <property type="term" value="F:nucleotidyltransferase activity"/>
    <property type="evidence" value="ECO:0007669"/>
    <property type="project" value="UniProtKB-KW"/>
</dbReference>
<reference evidence="9 10" key="1">
    <citation type="journal article" date="2020" name="Microb. Ecol.">
        <title>Ecogenomics of the Marine Benthic Filamentous Cyanobacterium Adonisia.</title>
        <authorList>
            <person name="Walter J.M."/>
            <person name="Coutinho F.H."/>
            <person name="Leomil L."/>
            <person name="Hargreaves P.I."/>
            <person name="Campeao M.E."/>
            <person name="Vieira V.V."/>
            <person name="Silva B.S."/>
            <person name="Fistarol G.O."/>
            <person name="Salomon P.S."/>
            <person name="Sawabe T."/>
            <person name="Mino S."/>
            <person name="Hosokawa M."/>
            <person name="Miyashita H."/>
            <person name="Maruyama F."/>
            <person name="van Verk M.C."/>
            <person name="Dutilh B.E."/>
            <person name="Thompson C.C."/>
            <person name="Thompson F.L."/>
        </authorList>
    </citation>
    <scope>NUCLEOTIDE SEQUENCE [LARGE SCALE GENOMIC DNA]</scope>
    <source>
        <strain evidence="9 10">CCMR0082</strain>
    </source>
</reference>
<comment type="caution">
    <text evidence="9">The sequence shown here is derived from an EMBL/GenBank/DDBJ whole genome shotgun (WGS) entry which is preliminary data.</text>
</comment>
<keyword evidence="3" id="KW-0548">Nucleotidyltransferase</keyword>
<dbReference type="InterPro" id="IPR041633">
    <property type="entry name" value="Polbeta"/>
</dbReference>
<dbReference type="SUPFAM" id="SSF81301">
    <property type="entry name" value="Nucleotidyltransferase"/>
    <property type="match status" value="1"/>
</dbReference>
<sequence length="102" mass="11793">MTTTLEYLRKEKRDEILALAQAYGIKDVRVFGSVVREEDTEDSDIDFLISLGDNGTYREWFDFAHGLEDLLHKDTNKKIDVVPADNLHWFIKPQILAEAQPL</sequence>
<evidence type="ECO:0000256" key="1">
    <source>
        <dbReference type="ARBA" id="ARBA00001946"/>
    </source>
</evidence>
<comment type="cofactor">
    <cofactor evidence="1">
        <name>Mg(2+)</name>
        <dbReference type="ChEBI" id="CHEBI:18420"/>
    </cofactor>
</comment>
<dbReference type="PANTHER" id="PTHR33571">
    <property type="entry name" value="SSL8005 PROTEIN"/>
    <property type="match status" value="1"/>
</dbReference>
<evidence type="ECO:0000256" key="7">
    <source>
        <dbReference type="ARBA" id="ARBA00022842"/>
    </source>
</evidence>
<evidence type="ECO:0000256" key="4">
    <source>
        <dbReference type="ARBA" id="ARBA00022723"/>
    </source>
</evidence>
<evidence type="ECO:0000256" key="2">
    <source>
        <dbReference type="ARBA" id="ARBA00022679"/>
    </source>
</evidence>
<proteinExistence type="predicted"/>
<name>A0A6M0SBX5_9CYAN</name>